<evidence type="ECO:0000259" key="5">
    <source>
        <dbReference type="PROSITE" id="PS50931"/>
    </source>
</evidence>
<keyword evidence="4" id="KW-0804">Transcription</keyword>
<dbReference type="InterPro" id="IPR036388">
    <property type="entry name" value="WH-like_DNA-bd_sf"/>
</dbReference>
<comment type="similarity">
    <text evidence="1">Belongs to the LysR transcriptional regulatory family.</text>
</comment>
<evidence type="ECO:0000256" key="1">
    <source>
        <dbReference type="ARBA" id="ARBA00009437"/>
    </source>
</evidence>
<keyword evidence="2" id="KW-0805">Transcription regulation</keyword>
<dbReference type="SUPFAM" id="SSF46785">
    <property type="entry name" value="Winged helix' DNA-binding domain"/>
    <property type="match status" value="1"/>
</dbReference>
<dbReference type="InterPro" id="IPR000847">
    <property type="entry name" value="LysR_HTH_N"/>
</dbReference>
<evidence type="ECO:0000313" key="6">
    <source>
        <dbReference type="EMBL" id="KAF1045391.1"/>
    </source>
</evidence>
<dbReference type="GO" id="GO:0003700">
    <property type="term" value="F:DNA-binding transcription factor activity"/>
    <property type="evidence" value="ECO:0007669"/>
    <property type="project" value="InterPro"/>
</dbReference>
<proteinExistence type="inferred from homology"/>
<keyword evidence="3" id="KW-0238">DNA-binding</keyword>
<dbReference type="CDD" id="cd08422">
    <property type="entry name" value="PBP2_CrgA_like"/>
    <property type="match status" value="1"/>
</dbReference>
<dbReference type="Gene3D" id="3.40.190.290">
    <property type="match status" value="1"/>
</dbReference>
<dbReference type="PANTHER" id="PTHR30537:SF21">
    <property type="entry name" value="HTH-TYPE TRANSCRIPTIONAL REGULATOR SINR-RELATED"/>
    <property type="match status" value="1"/>
</dbReference>
<accession>A0A7V8FY34</accession>
<evidence type="ECO:0000256" key="4">
    <source>
        <dbReference type="ARBA" id="ARBA00023163"/>
    </source>
</evidence>
<dbReference type="Pfam" id="PF03466">
    <property type="entry name" value="LysR_substrate"/>
    <property type="match status" value="1"/>
</dbReference>
<dbReference type="SUPFAM" id="SSF53850">
    <property type="entry name" value="Periplasmic binding protein-like II"/>
    <property type="match status" value="1"/>
</dbReference>
<dbReference type="InterPro" id="IPR058163">
    <property type="entry name" value="LysR-type_TF_proteobact-type"/>
</dbReference>
<evidence type="ECO:0000256" key="3">
    <source>
        <dbReference type="ARBA" id="ARBA00023125"/>
    </source>
</evidence>
<dbReference type="FunFam" id="1.10.10.10:FF:000001">
    <property type="entry name" value="LysR family transcriptional regulator"/>
    <property type="match status" value="1"/>
</dbReference>
<evidence type="ECO:0000313" key="7">
    <source>
        <dbReference type="Proteomes" id="UP000462435"/>
    </source>
</evidence>
<name>A0A7V8FY34_9BURK</name>
<dbReference type="AlphaFoldDB" id="A0A7V8FY34"/>
<feature type="domain" description="HTH lysR-type" evidence="5">
    <location>
        <begin position="4"/>
        <end position="61"/>
    </location>
</feature>
<dbReference type="PANTHER" id="PTHR30537">
    <property type="entry name" value="HTH-TYPE TRANSCRIPTIONAL REGULATOR"/>
    <property type="match status" value="1"/>
</dbReference>
<dbReference type="InterPro" id="IPR005119">
    <property type="entry name" value="LysR_subst-bd"/>
</dbReference>
<protein>
    <submittedName>
        <fullName evidence="6">HTH-type transcriptional regulator DmlR</fullName>
    </submittedName>
</protein>
<dbReference type="FunFam" id="3.40.190.290:FF:000001">
    <property type="entry name" value="Transcriptional regulator, LysR family"/>
    <property type="match status" value="1"/>
</dbReference>
<dbReference type="Proteomes" id="UP000462435">
    <property type="component" value="Unassembled WGS sequence"/>
</dbReference>
<dbReference type="Gene3D" id="1.10.10.10">
    <property type="entry name" value="Winged helix-like DNA-binding domain superfamily/Winged helix DNA-binding domain"/>
    <property type="match status" value="1"/>
</dbReference>
<dbReference type="InterPro" id="IPR036390">
    <property type="entry name" value="WH_DNA-bd_sf"/>
</dbReference>
<comment type="caution">
    <text evidence="6">The sequence shown here is derived from an EMBL/GenBank/DDBJ whole genome shotgun (WGS) entry which is preliminary data.</text>
</comment>
<dbReference type="Pfam" id="PF00126">
    <property type="entry name" value="HTH_1"/>
    <property type="match status" value="1"/>
</dbReference>
<sequence length="300" mass="33015">MKIENINDLKVVLQTAHVGSLTRAAGALGMTPSAASAALKRIEAQLNTRLFERSTRAMRLTEQGRILLDYAGRAFDLLAEAESQVGAEQAALVGAVRLAAPSDLTRSILLPWLNEFMAQHPGVELQLHVGDRPMDVVRDDVDLALRYYGELPDSRLVGRLLASPPAVLCAAPAYLALRGTPHTPQALAQHNCLTFMRGRQRHRLWRFERDGMHCEIRVSGDRSADDASLAHAWAVQGHGILLKTGLELRQELDSGALVPLLTDWTTEVYPLHALLPSSRFVPARVRALVTFLEDRFASGR</sequence>
<dbReference type="PROSITE" id="PS50931">
    <property type="entry name" value="HTH_LYSR"/>
    <property type="match status" value="1"/>
</dbReference>
<evidence type="ECO:0000256" key="2">
    <source>
        <dbReference type="ARBA" id="ARBA00023015"/>
    </source>
</evidence>
<gene>
    <name evidence="6" type="primary">dmlR_10</name>
    <name evidence="6" type="ORF">GAK35_01385</name>
</gene>
<dbReference type="GO" id="GO:0043565">
    <property type="term" value="F:sequence-specific DNA binding"/>
    <property type="evidence" value="ECO:0007669"/>
    <property type="project" value="TreeGrafter"/>
</dbReference>
<dbReference type="GO" id="GO:0006351">
    <property type="term" value="P:DNA-templated transcription"/>
    <property type="evidence" value="ECO:0007669"/>
    <property type="project" value="TreeGrafter"/>
</dbReference>
<reference evidence="7" key="1">
    <citation type="journal article" date="2020" name="MBio">
        <title>Horizontal gene transfer to a defensive symbiont with a reduced genome amongst a multipartite beetle microbiome.</title>
        <authorList>
            <person name="Waterworth S.C."/>
            <person name="Florez L.V."/>
            <person name="Rees E.R."/>
            <person name="Hertweck C."/>
            <person name="Kaltenpoth M."/>
            <person name="Kwan J.C."/>
        </authorList>
    </citation>
    <scope>NUCLEOTIDE SEQUENCE [LARGE SCALE GENOMIC DNA]</scope>
</reference>
<organism evidence="6 7">
    <name type="scientific">Herbaspirillum frisingense</name>
    <dbReference type="NCBI Taxonomy" id="92645"/>
    <lineage>
        <taxon>Bacteria</taxon>
        <taxon>Pseudomonadati</taxon>
        <taxon>Pseudomonadota</taxon>
        <taxon>Betaproteobacteria</taxon>
        <taxon>Burkholderiales</taxon>
        <taxon>Oxalobacteraceae</taxon>
        <taxon>Herbaspirillum</taxon>
    </lineage>
</organism>
<dbReference type="EMBL" id="WNDX01000031">
    <property type="protein sequence ID" value="KAF1045391.1"/>
    <property type="molecule type" value="Genomic_DNA"/>
</dbReference>